<dbReference type="RefSeq" id="WP_115890697.1">
    <property type="nucleotide sequence ID" value="NZ_QKYI01000033.1"/>
</dbReference>
<evidence type="ECO:0000313" key="2">
    <source>
        <dbReference type="Proteomes" id="UP000256562"/>
    </source>
</evidence>
<dbReference type="Gene3D" id="3.40.1530.30">
    <property type="entry name" value="Uncharacterised family UPF0302, N-terminal domain"/>
    <property type="match status" value="1"/>
</dbReference>
<dbReference type="Pfam" id="PF08864">
    <property type="entry name" value="UPF0302"/>
    <property type="match status" value="1"/>
</dbReference>
<dbReference type="EMBL" id="QKXQ01000330">
    <property type="protein sequence ID" value="REH94828.1"/>
    <property type="molecule type" value="Genomic_DNA"/>
</dbReference>
<sequence length="182" mass="21935">MFEETLDYAKKSFIEYLLFRYPFKSRISVWILNYLKSDRAFLNHIHFVDQIVPGHPTLEMSISHSSQHAIRYTDNNVTLIDSNAIFNTILQNDCHVDIKIHFPNSKYRDQRLDHLLLYQLLNAHHDKGYLHDVYDIEISQSVKRYLIHYLKSQIDLTLMMNEKQQFQYFSKLLNTIQFKEYE</sequence>
<evidence type="ECO:0000313" key="1">
    <source>
        <dbReference type="EMBL" id="REH94828.1"/>
    </source>
</evidence>
<gene>
    <name evidence="1" type="ORF">DOS83_07100</name>
</gene>
<accession>A0A3E0IPA6</accession>
<proteinExistence type="predicted"/>
<name>A0A3E0IPA6_9STAP</name>
<dbReference type="InterPro" id="IPR011188">
    <property type="entry name" value="UPF0302"/>
</dbReference>
<dbReference type="AlphaFoldDB" id="A0A3E0IPA6"/>
<comment type="caution">
    <text evidence="1">The sequence shown here is derived from an EMBL/GenBank/DDBJ whole genome shotgun (WGS) entry which is preliminary data.</text>
</comment>
<organism evidence="1 2">
    <name type="scientific">Staphylococcus felis</name>
    <dbReference type="NCBI Taxonomy" id="46127"/>
    <lineage>
        <taxon>Bacteria</taxon>
        <taxon>Bacillati</taxon>
        <taxon>Bacillota</taxon>
        <taxon>Bacilli</taxon>
        <taxon>Bacillales</taxon>
        <taxon>Staphylococcaceae</taxon>
        <taxon>Staphylococcus</taxon>
    </lineage>
</organism>
<dbReference type="Proteomes" id="UP000256562">
    <property type="component" value="Unassembled WGS sequence"/>
</dbReference>
<dbReference type="InterPro" id="IPR038091">
    <property type="entry name" value="UPF0302_N_sf"/>
</dbReference>
<reference evidence="1 2" key="1">
    <citation type="journal article" date="2018" name="Vet. Microbiol.">
        <title>Characterisation of Staphylococcus felis isolated from cats using whole genome sequencing.</title>
        <authorList>
            <person name="Worthing K."/>
            <person name="Pang S."/>
            <person name="Trott D.J."/>
            <person name="Abraham S."/>
            <person name="Coombs G.W."/>
            <person name="Jordan D."/>
            <person name="McIntyre L."/>
            <person name="Davies M.R."/>
            <person name="Norris J."/>
        </authorList>
    </citation>
    <scope>NUCLEOTIDE SEQUENCE [LARGE SCALE GENOMIC DNA]</scope>
    <source>
        <strain evidence="1 2">F9</strain>
    </source>
</reference>
<dbReference type="InterPro" id="IPR014963">
    <property type="entry name" value="UPF0302_N"/>
</dbReference>
<dbReference type="PIRSF" id="PIRSF007165">
    <property type="entry name" value="UCP007165"/>
    <property type="match status" value="1"/>
</dbReference>
<protein>
    <submittedName>
        <fullName evidence="1">Uncharacterized protein</fullName>
    </submittedName>
</protein>